<name>A0ABW3MEK5_9PSEU</name>
<dbReference type="EC" id="2.4.-.-" evidence="2"/>
<dbReference type="PANTHER" id="PTHR43630">
    <property type="entry name" value="POLY-BETA-1,6-N-ACETYL-D-GLUCOSAMINE SYNTHASE"/>
    <property type="match status" value="1"/>
</dbReference>
<dbReference type="Pfam" id="PF00535">
    <property type="entry name" value="Glycos_transf_2"/>
    <property type="match status" value="1"/>
</dbReference>
<organism evidence="2 3">
    <name type="scientific">Kibdelosporangium lantanae</name>
    <dbReference type="NCBI Taxonomy" id="1497396"/>
    <lineage>
        <taxon>Bacteria</taxon>
        <taxon>Bacillati</taxon>
        <taxon>Actinomycetota</taxon>
        <taxon>Actinomycetes</taxon>
        <taxon>Pseudonocardiales</taxon>
        <taxon>Pseudonocardiaceae</taxon>
        <taxon>Kibdelosporangium</taxon>
    </lineage>
</organism>
<proteinExistence type="predicted"/>
<dbReference type="GO" id="GO:0016757">
    <property type="term" value="F:glycosyltransferase activity"/>
    <property type="evidence" value="ECO:0007669"/>
    <property type="project" value="UniProtKB-KW"/>
</dbReference>
<evidence type="ECO:0000259" key="1">
    <source>
        <dbReference type="Pfam" id="PF00535"/>
    </source>
</evidence>
<feature type="non-terminal residue" evidence="2">
    <location>
        <position position="253"/>
    </location>
</feature>
<dbReference type="EMBL" id="JBHTIS010001939">
    <property type="protein sequence ID" value="MFD1049038.1"/>
    <property type="molecule type" value="Genomic_DNA"/>
</dbReference>
<sequence length="253" mass="27916">MDTHPWLRRLFSPLTHVPTAGPPVPSPVTVVILARDEERCIARCLDSVVGRGFDGVVVVDTGSLDRTTTIVAGYEGVDLVAAPWSGSFAEARNVAIDHVRSGWIVFLDADEWMDDRSAEQLRTCLAVLGGLEDVDRLVFAPTIRNVGRDDAIDDVARIFRADSGIRYRGAVHEYPVISGPVDESVGMIGVDVVFHHDGYEPAIVQGKRHRNLDLLRVAREEDPDNARWLHFLVRDGFPVLDRAEVLELCSTLG</sequence>
<gene>
    <name evidence="2" type="ORF">ACFQ1S_27630</name>
</gene>
<dbReference type="Proteomes" id="UP001597045">
    <property type="component" value="Unassembled WGS sequence"/>
</dbReference>
<evidence type="ECO:0000313" key="2">
    <source>
        <dbReference type="EMBL" id="MFD1049038.1"/>
    </source>
</evidence>
<feature type="domain" description="Glycosyltransferase 2-like" evidence="1">
    <location>
        <begin position="29"/>
        <end position="121"/>
    </location>
</feature>
<reference evidence="3" key="1">
    <citation type="journal article" date="2019" name="Int. J. Syst. Evol. Microbiol.">
        <title>The Global Catalogue of Microorganisms (GCM) 10K type strain sequencing project: providing services to taxonomists for standard genome sequencing and annotation.</title>
        <authorList>
            <consortium name="The Broad Institute Genomics Platform"/>
            <consortium name="The Broad Institute Genome Sequencing Center for Infectious Disease"/>
            <person name="Wu L."/>
            <person name="Ma J."/>
        </authorList>
    </citation>
    <scope>NUCLEOTIDE SEQUENCE [LARGE SCALE GENOMIC DNA]</scope>
    <source>
        <strain evidence="3">JCM 31486</strain>
    </source>
</reference>
<dbReference type="InterPro" id="IPR029044">
    <property type="entry name" value="Nucleotide-diphossugar_trans"/>
</dbReference>
<protein>
    <submittedName>
        <fullName evidence="2">Glycosyltransferase</fullName>
        <ecNumber evidence="2">2.4.-.-</ecNumber>
    </submittedName>
</protein>
<keyword evidence="2" id="KW-0808">Transferase</keyword>
<dbReference type="InterPro" id="IPR001173">
    <property type="entry name" value="Glyco_trans_2-like"/>
</dbReference>
<keyword evidence="3" id="KW-1185">Reference proteome</keyword>
<evidence type="ECO:0000313" key="3">
    <source>
        <dbReference type="Proteomes" id="UP001597045"/>
    </source>
</evidence>
<dbReference type="SUPFAM" id="SSF53448">
    <property type="entry name" value="Nucleotide-diphospho-sugar transferases"/>
    <property type="match status" value="1"/>
</dbReference>
<dbReference type="PANTHER" id="PTHR43630:SF2">
    <property type="entry name" value="GLYCOSYLTRANSFERASE"/>
    <property type="match status" value="1"/>
</dbReference>
<accession>A0ABW3MEK5</accession>
<dbReference type="Gene3D" id="3.90.550.10">
    <property type="entry name" value="Spore Coat Polysaccharide Biosynthesis Protein SpsA, Chain A"/>
    <property type="match status" value="1"/>
</dbReference>
<keyword evidence="2" id="KW-0328">Glycosyltransferase</keyword>
<comment type="caution">
    <text evidence="2">The sequence shown here is derived from an EMBL/GenBank/DDBJ whole genome shotgun (WGS) entry which is preliminary data.</text>
</comment>